<dbReference type="Proteomes" id="UP000635565">
    <property type="component" value="Unassembled WGS sequence"/>
</dbReference>
<dbReference type="EMBL" id="BNJJ01000041">
    <property type="protein sequence ID" value="GHO89644.1"/>
    <property type="molecule type" value="Genomic_DNA"/>
</dbReference>
<evidence type="ECO:0000256" key="1">
    <source>
        <dbReference type="ARBA" id="ARBA00004141"/>
    </source>
</evidence>
<comment type="caution">
    <text evidence="6">The sequence shown here is derived from an EMBL/GenBank/DDBJ whole genome shotgun (WGS) entry which is preliminary data.</text>
</comment>
<feature type="transmembrane region" description="Helical" evidence="5">
    <location>
        <begin position="167"/>
        <end position="185"/>
    </location>
</feature>
<keyword evidence="4 5" id="KW-0472">Membrane</keyword>
<feature type="transmembrane region" description="Helical" evidence="5">
    <location>
        <begin position="73"/>
        <end position="98"/>
    </location>
</feature>
<proteinExistence type="predicted"/>
<comment type="subcellular location">
    <subcellularLocation>
        <location evidence="1">Membrane</location>
        <topology evidence="1">Multi-pass membrane protein</topology>
    </subcellularLocation>
</comment>
<feature type="transmembrane region" description="Helical" evidence="5">
    <location>
        <begin position="33"/>
        <end position="53"/>
    </location>
</feature>
<feature type="transmembrane region" description="Helical" evidence="5">
    <location>
        <begin position="6"/>
        <end position="26"/>
    </location>
</feature>
<name>A0ABQ3VVD6_9CHLR</name>
<organism evidence="6 7">
    <name type="scientific">Dictyobacter formicarum</name>
    <dbReference type="NCBI Taxonomy" id="2778368"/>
    <lineage>
        <taxon>Bacteria</taxon>
        <taxon>Bacillati</taxon>
        <taxon>Chloroflexota</taxon>
        <taxon>Ktedonobacteria</taxon>
        <taxon>Ktedonobacterales</taxon>
        <taxon>Dictyobacteraceae</taxon>
        <taxon>Dictyobacter</taxon>
    </lineage>
</organism>
<evidence type="ECO:0000313" key="7">
    <source>
        <dbReference type="Proteomes" id="UP000635565"/>
    </source>
</evidence>
<dbReference type="PANTHER" id="PTHR11040">
    <property type="entry name" value="ZINC/IRON TRANSPORTER"/>
    <property type="match status" value="1"/>
</dbReference>
<sequence length="316" mass="33072">MPTGTIILLGAFAGLTIYLGLPLAFFKRAPQMLKAFLCMVATGVLVFLLYDVIGKASEPINNLIDQVRSHNTGGASLILDVVLMLLGLIIGLMGLVYFNKYVIGRLKWARKQGATGSTPVPTSQIALASVGANELEATRTDRDDNKSNVAVAEPVTSVAAPAPSRDLAPRTLALIIAIGIGFHNFSEGLAIGQSAAAGALQLATILIIGFGLHNMTEGFGIAGPLTGQRVSWKFVALIGLIGGGPTFLGTIFGIAFHSTEVFIFCLALAAGAIIYVVAELLGVAKKVRAPEIVMWGLLLGFFLGYLTDLIVTYAGA</sequence>
<dbReference type="PANTHER" id="PTHR11040:SF205">
    <property type="entry name" value="ZINC TRANSPORTER ZUPT"/>
    <property type="match status" value="1"/>
</dbReference>
<evidence type="ECO:0000256" key="4">
    <source>
        <dbReference type="ARBA" id="ARBA00023136"/>
    </source>
</evidence>
<accession>A0ABQ3VVD6</accession>
<evidence type="ECO:0008006" key="8">
    <source>
        <dbReference type="Google" id="ProtNLM"/>
    </source>
</evidence>
<dbReference type="Pfam" id="PF02535">
    <property type="entry name" value="Zip"/>
    <property type="match status" value="1"/>
</dbReference>
<keyword evidence="3 5" id="KW-1133">Transmembrane helix</keyword>
<feature type="transmembrane region" description="Helical" evidence="5">
    <location>
        <begin position="191"/>
        <end position="213"/>
    </location>
</feature>
<dbReference type="InterPro" id="IPR003689">
    <property type="entry name" value="ZIP"/>
</dbReference>
<protein>
    <recommendedName>
        <fullName evidence="8">Zinc permease</fullName>
    </recommendedName>
</protein>
<evidence type="ECO:0000256" key="3">
    <source>
        <dbReference type="ARBA" id="ARBA00022989"/>
    </source>
</evidence>
<keyword evidence="7" id="KW-1185">Reference proteome</keyword>
<feature type="transmembrane region" description="Helical" evidence="5">
    <location>
        <begin position="234"/>
        <end position="255"/>
    </location>
</feature>
<feature type="transmembrane region" description="Helical" evidence="5">
    <location>
        <begin position="293"/>
        <end position="314"/>
    </location>
</feature>
<dbReference type="RefSeq" id="WP_201367208.1">
    <property type="nucleotide sequence ID" value="NZ_BNJJ01000041.1"/>
</dbReference>
<feature type="transmembrane region" description="Helical" evidence="5">
    <location>
        <begin position="261"/>
        <end position="281"/>
    </location>
</feature>
<reference evidence="6 7" key="1">
    <citation type="journal article" date="2021" name="Int. J. Syst. Evol. Microbiol.">
        <title>Reticulibacter mediterranei gen. nov., sp. nov., within the new family Reticulibacteraceae fam. nov., and Ktedonospora formicarum gen. nov., sp. nov., Ktedonobacter robiniae sp. nov., Dictyobacter formicarum sp. nov. and Dictyobacter arantiisoli sp. nov., belonging to the class Ktedonobacteria.</title>
        <authorList>
            <person name="Yabe S."/>
            <person name="Zheng Y."/>
            <person name="Wang C.M."/>
            <person name="Sakai Y."/>
            <person name="Abe K."/>
            <person name="Yokota A."/>
            <person name="Donadio S."/>
            <person name="Cavaletti L."/>
            <person name="Monciardini P."/>
        </authorList>
    </citation>
    <scope>NUCLEOTIDE SEQUENCE [LARGE SCALE GENOMIC DNA]</scope>
    <source>
        <strain evidence="6 7">SOSP1-9</strain>
    </source>
</reference>
<evidence type="ECO:0000256" key="2">
    <source>
        <dbReference type="ARBA" id="ARBA00022692"/>
    </source>
</evidence>
<gene>
    <name evidence="6" type="ORF">KSZ_76500</name>
</gene>
<keyword evidence="2 5" id="KW-0812">Transmembrane</keyword>
<evidence type="ECO:0000256" key="5">
    <source>
        <dbReference type="SAM" id="Phobius"/>
    </source>
</evidence>
<evidence type="ECO:0000313" key="6">
    <source>
        <dbReference type="EMBL" id="GHO89644.1"/>
    </source>
</evidence>